<evidence type="ECO:0000313" key="2">
    <source>
        <dbReference type="EMBL" id="GGX83922.1"/>
    </source>
</evidence>
<comment type="caution">
    <text evidence="2">The sequence shown here is derived from an EMBL/GenBank/DDBJ whole genome shotgun (WGS) entry which is preliminary data.</text>
</comment>
<reference evidence="2" key="2">
    <citation type="submission" date="2020-09" db="EMBL/GenBank/DDBJ databases">
        <authorList>
            <person name="Sun Q."/>
            <person name="Ohkuma M."/>
        </authorList>
    </citation>
    <scope>NUCLEOTIDE SEQUENCE</scope>
    <source>
        <strain evidence="2">JCM 4790</strain>
    </source>
</reference>
<evidence type="ECO:0000256" key="1">
    <source>
        <dbReference type="SAM" id="MobiDB-lite"/>
    </source>
</evidence>
<name>A0A918NNS0_9ACTN</name>
<feature type="region of interest" description="Disordered" evidence="1">
    <location>
        <begin position="44"/>
        <end position="98"/>
    </location>
</feature>
<sequence>MRAGCGGVHQECGGTAHATRLCGTAGRRGGERKRGLPARVAEDVLTAPGEGGGRYGWVDGRVRRTGVSSPSGQAHPPATAASPADRADRADRSAAGRGGGLRCLAVRLRRHRALPMPPGPSPPALRTSAPTPGRLGAAAPDGDGPRTAVRALPAQVARRSGESRVLCCLLARTR</sequence>
<organism evidence="2 3">
    <name type="scientific">Streptomyces minutiscleroticus</name>
    <dbReference type="NCBI Taxonomy" id="68238"/>
    <lineage>
        <taxon>Bacteria</taxon>
        <taxon>Bacillati</taxon>
        <taxon>Actinomycetota</taxon>
        <taxon>Actinomycetes</taxon>
        <taxon>Kitasatosporales</taxon>
        <taxon>Streptomycetaceae</taxon>
        <taxon>Streptomyces</taxon>
    </lineage>
</organism>
<proteinExistence type="predicted"/>
<feature type="compositionally biased region" description="Basic and acidic residues" evidence="1">
    <location>
        <begin position="85"/>
        <end position="94"/>
    </location>
</feature>
<protein>
    <submittedName>
        <fullName evidence="2">Uncharacterized protein</fullName>
    </submittedName>
</protein>
<gene>
    <name evidence="2" type="ORF">GCM10010358_42640</name>
</gene>
<evidence type="ECO:0000313" key="3">
    <source>
        <dbReference type="Proteomes" id="UP000619244"/>
    </source>
</evidence>
<dbReference type="AlphaFoldDB" id="A0A918NNS0"/>
<dbReference type="Proteomes" id="UP000619244">
    <property type="component" value="Unassembled WGS sequence"/>
</dbReference>
<accession>A0A918NNS0</accession>
<keyword evidence="3" id="KW-1185">Reference proteome</keyword>
<feature type="region of interest" description="Disordered" evidence="1">
    <location>
        <begin position="113"/>
        <end position="147"/>
    </location>
</feature>
<dbReference type="EMBL" id="BMVU01000021">
    <property type="protein sequence ID" value="GGX83922.1"/>
    <property type="molecule type" value="Genomic_DNA"/>
</dbReference>
<reference evidence="2" key="1">
    <citation type="journal article" date="2014" name="Int. J. Syst. Evol. Microbiol.">
        <title>Complete genome sequence of Corynebacterium casei LMG S-19264T (=DSM 44701T), isolated from a smear-ripened cheese.</title>
        <authorList>
            <consortium name="US DOE Joint Genome Institute (JGI-PGF)"/>
            <person name="Walter F."/>
            <person name="Albersmeier A."/>
            <person name="Kalinowski J."/>
            <person name="Ruckert C."/>
        </authorList>
    </citation>
    <scope>NUCLEOTIDE SEQUENCE</scope>
    <source>
        <strain evidence="2">JCM 4790</strain>
    </source>
</reference>
<feature type="region of interest" description="Disordered" evidence="1">
    <location>
        <begin position="20"/>
        <end position="39"/>
    </location>
</feature>